<protein>
    <submittedName>
        <fullName evidence="1">Uncharacterized protein</fullName>
    </submittedName>
</protein>
<name>A0ABS5V104_9GAMM</name>
<comment type="caution">
    <text evidence="1">The sequence shown here is derived from an EMBL/GenBank/DDBJ whole genome shotgun (WGS) entry which is preliminary data.</text>
</comment>
<sequence>MARIVEVLPQDSEIEELTSPKNAQAASALKHRREVKRRLDDYLERAELRKALGVDEDDFL</sequence>
<evidence type="ECO:0000313" key="1">
    <source>
        <dbReference type="EMBL" id="MBT1444153.1"/>
    </source>
</evidence>
<accession>A0ABS5V104</accession>
<dbReference type="Proteomes" id="UP001195903">
    <property type="component" value="Unassembled WGS sequence"/>
</dbReference>
<dbReference type="NCBIfam" id="NF046101">
    <property type="entry name" value="PA3496_fam"/>
    <property type="match status" value="1"/>
</dbReference>
<evidence type="ECO:0000313" key="2">
    <source>
        <dbReference type="Proteomes" id="UP001195903"/>
    </source>
</evidence>
<dbReference type="InterPro" id="IPR058059">
    <property type="entry name" value="PA3496-like"/>
</dbReference>
<proteinExistence type="predicted"/>
<gene>
    <name evidence="1" type="ORF">KJI95_06390</name>
</gene>
<keyword evidence="2" id="KW-1185">Reference proteome</keyword>
<dbReference type="RefSeq" id="WP_214506356.1">
    <property type="nucleotide sequence ID" value="NZ_JAHEPS010000002.1"/>
</dbReference>
<dbReference type="EMBL" id="JAHEPS010000002">
    <property type="protein sequence ID" value="MBT1444153.1"/>
    <property type="molecule type" value="Genomic_DNA"/>
</dbReference>
<organism evidence="1 2">
    <name type="scientific">Shewanella jiangmenensis</name>
    <dbReference type="NCBI Taxonomy" id="2837387"/>
    <lineage>
        <taxon>Bacteria</taxon>
        <taxon>Pseudomonadati</taxon>
        <taxon>Pseudomonadota</taxon>
        <taxon>Gammaproteobacteria</taxon>
        <taxon>Alteromonadales</taxon>
        <taxon>Shewanellaceae</taxon>
        <taxon>Shewanella</taxon>
    </lineage>
</organism>
<reference evidence="1 2" key="1">
    <citation type="submission" date="2021-05" db="EMBL/GenBank/DDBJ databases">
        <title>Shewanella sp. JM162201.</title>
        <authorList>
            <person name="Xu S."/>
            <person name="Li A."/>
        </authorList>
    </citation>
    <scope>NUCLEOTIDE SEQUENCE [LARGE SCALE GENOMIC DNA]</scope>
    <source>
        <strain evidence="1 2">JM162201</strain>
    </source>
</reference>